<dbReference type="SMART" id="SM00360">
    <property type="entry name" value="RRM"/>
    <property type="match status" value="1"/>
</dbReference>
<dbReference type="SUPFAM" id="SSF54928">
    <property type="entry name" value="RNA-binding domain, RBD"/>
    <property type="match status" value="1"/>
</dbReference>
<proteinExistence type="predicted"/>
<dbReference type="InterPro" id="IPR012677">
    <property type="entry name" value="Nucleotide-bd_a/b_plait_sf"/>
</dbReference>
<dbReference type="GO" id="GO:0036002">
    <property type="term" value="F:pre-mRNA binding"/>
    <property type="evidence" value="ECO:0007669"/>
    <property type="project" value="TreeGrafter"/>
</dbReference>
<dbReference type="GO" id="GO:0071006">
    <property type="term" value="C:U2-type catalytic step 1 spliceosome"/>
    <property type="evidence" value="ECO:0007669"/>
    <property type="project" value="TreeGrafter"/>
</dbReference>
<sequence>MSSRYGPKLAGANTMTTASVMSRLRGAAAPEGLSIGDDFPLLCENCLGDSKFVRMMKLPSYSACKITNRPFNVFRWRPGRGLAYKETIVCYEIAAEKNICQACLNDIDYNVPLALRDAFEASLGGQDSLAPKSEVNQAYHFNQQLALRSTLENTASVDPAYRMLELAKRAENGSVSSEIRLPSLCLGWVKGSCPRGAECGFRPCCGAYVFPELNEGDSSRLIGLLEKRGPRGVSNLDKPVFDTLLNACREAIRVRKENQLRPPDDQTVKTLYVAGVDDSISNEDLKREMGNFGAAIRVQRAGATRAFVEFKSRQGAEAASNQLQGTLLLNGLRLKVGWAAKKTPGKKAPRSEDPEEVEIAKKKTSKYGEVSQGLIRAPSKLPEIWGNIPLPAGMTAANEPMAPPPVGLVLGNKPPAAKKTKKDSVCCFKDIYPSLQPGALDGTMVFI</sequence>
<dbReference type="PANTHER" id="PTHR14089">
    <property type="entry name" value="PRE-MRNA-SPLICING FACTOR RBM22"/>
    <property type="match status" value="1"/>
</dbReference>
<dbReference type="InterPro" id="IPR035979">
    <property type="entry name" value="RBD_domain_sf"/>
</dbReference>
<evidence type="ECO:0000256" key="2">
    <source>
        <dbReference type="PROSITE-ProRule" id="PRU00176"/>
    </source>
</evidence>
<dbReference type="PANTHER" id="PTHR14089:SF6">
    <property type="entry name" value="PRE-MRNA-SPLICING FACTOR RBM22"/>
    <property type="match status" value="1"/>
</dbReference>
<evidence type="ECO:0000256" key="1">
    <source>
        <dbReference type="ARBA" id="ARBA00022884"/>
    </source>
</evidence>
<dbReference type="PROSITE" id="PS50102">
    <property type="entry name" value="RRM"/>
    <property type="match status" value="1"/>
</dbReference>
<feature type="domain" description="RRM" evidence="3">
    <location>
        <begin position="269"/>
        <end position="341"/>
    </location>
</feature>
<keyword evidence="1 2" id="KW-0694">RNA-binding</keyword>
<dbReference type="InterPro" id="IPR039171">
    <property type="entry name" value="Cwc2/Slt11"/>
</dbReference>
<evidence type="ECO:0000259" key="3">
    <source>
        <dbReference type="PROSITE" id="PS50102"/>
    </source>
</evidence>
<dbReference type="Gene3D" id="3.30.70.330">
    <property type="match status" value="1"/>
</dbReference>
<dbReference type="EMBL" id="HBHK01001497">
    <property type="protein sequence ID" value="CAD9664093.1"/>
    <property type="molecule type" value="Transcribed_RNA"/>
</dbReference>
<reference evidence="4" key="1">
    <citation type="submission" date="2021-01" db="EMBL/GenBank/DDBJ databases">
        <authorList>
            <person name="Corre E."/>
            <person name="Pelletier E."/>
            <person name="Niang G."/>
            <person name="Scheremetjew M."/>
            <person name="Finn R."/>
            <person name="Kale V."/>
            <person name="Holt S."/>
            <person name="Cochrane G."/>
            <person name="Meng A."/>
            <person name="Brown T."/>
            <person name="Cohen L."/>
        </authorList>
    </citation>
    <scope>NUCLEOTIDE SEQUENCE</scope>
    <source>
        <strain evidence="4">NY070348D</strain>
    </source>
</reference>
<dbReference type="InterPro" id="IPR000504">
    <property type="entry name" value="RRM_dom"/>
</dbReference>
<gene>
    <name evidence="4" type="ORF">QSP1433_LOCUS895</name>
</gene>
<dbReference type="InterPro" id="IPR048995">
    <property type="entry name" value="STL11/RBM22-like_N"/>
</dbReference>
<dbReference type="AlphaFoldDB" id="A0A7S2R8W5"/>
<dbReference type="GO" id="GO:0017070">
    <property type="term" value="F:U6 snRNA binding"/>
    <property type="evidence" value="ECO:0007669"/>
    <property type="project" value="TreeGrafter"/>
</dbReference>
<dbReference type="Pfam" id="PF00076">
    <property type="entry name" value="RRM_1"/>
    <property type="match status" value="1"/>
</dbReference>
<evidence type="ECO:0000313" key="4">
    <source>
        <dbReference type="EMBL" id="CAD9664093.1"/>
    </source>
</evidence>
<protein>
    <recommendedName>
        <fullName evidence="3">RRM domain-containing protein</fullName>
    </recommendedName>
</protein>
<accession>A0A7S2R8W5</accession>
<organism evidence="4">
    <name type="scientific">Mucochytrium quahogii</name>
    <dbReference type="NCBI Taxonomy" id="96639"/>
    <lineage>
        <taxon>Eukaryota</taxon>
        <taxon>Sar</taxon>
        <taxon>Stramenopiles</taxon>
        <taxon>Bigyra</taxon>
        <taxon>Labyrinthulomycetes</taxon>
        <taxon>Thraustochytrida</taxon>
        <taxon>Thraustochytriidae</taxon>
        <taxon>Mucochytrium</taxon>
    </lineage>
</organism>
<name>A0A7S2R8W5_9STRA</name>
<dbReference type="GO" id="GO:0071007">
    <property type="term" value="C:U2-type catalytic step 2 spliceosome"/>
    <property type="evidence" value="ECO:0007669"/>
    <property type="project" value="TreeGrafter"/>
</dbReference>
<dbReference type="Pfam" id="PF21369">
    <property type="entry name" value="STL11_N"/>
    <property type="match status" value="1"/>
</dbReference>
<dbReference type="GO" id="GO:0000974">
    <property type="term" value="C:Prp19 complex"/>
    <property type="evidence" value="ECO:0007669"/>
    <property type="project" value="TreeGrafter"/>
</dbReference>